<keyword evidence="2" id="KW-1185">Reference proteome</keyword>
<accession>A0ABP9H6T6</accession>
<evidence type="ECO:0000313" key="1">
    <source>
        <dbReference type="EMBL" id="GAA4962466.1"/>
    </source>
</evidence>
<gene>
    <name evidence="1" type="ORF">GCM10023205_27810</name>
</gene>
<dbReference type="Proteomes" id="UP001500466">
    <property type="component" value="Unassembled WGS sequence"/>
</dbReference>
<reference evidence="2" key="1">
    <citation type="journal article" date="2019" name="Int. J. Syst. Evol. Microbiol.">
        <title>The Global Catalogue of Microorganisms (GCM) 10K type strain sequencing project: providing services to taxonomists for standard genome sequencing and annotation.</title>
        <authorList>
            <consortium name="The Broad Institute Genomics Platform"/>
            <consortium name="The Broad Institute Genome Sequencing Center for Infectious Disease"/>
            <person name="Wu L."/>
            <person name="Ma J."/>
        </authorList>
    </citation>
    <scope>NUCLEOTIDE SEQUENCE [LARGE SCALE GENOMIC DNA]</scope>
    <source>
        <strain evidence="2">JCM 17986</strain>
    </source>
</reference>
<dbReference type="EMBL" id="BAABHS010000008">
    <property type="protein sequence ID" value="GAA4962466.1"/>
    <property type="molecule type" value="Genomic_DNA"/>
</dbReference>
<evidence type="ECO:0000313" key="2">
    <source>
        <dbReference type="Proteomes" id="UP001500466"/>
    </source>
</evidence>
<proteinExistence type="predicted"/>
<dbReference type="RefSeq" id="WP_345675736.1">
    <property type="nucleotide sequence ID" value="NZ_BAABHS010000008.1"/>
</dbReference>
<organism evidence="1 2">
    <name type="scientific">Yinghuangia aomiensis</name>
    <dbReference type="NCBI Taxonomy" id="676205"/>
    <lineage>
        <taxon>Bacteria</taxon>
        <taxon>Bacillati</taxon>
        <taxon>Actinomycetota</taxon>
        <taxon>Actinomycetes</taxon>
        <taxon>Kitasatosporales</taxon>
        <taxon>Streptomycetaceae</taxon>
        <taxon>Yinghuangia</taxon>
    </lineage>
</organism>
<sequence length="198" mass="22278">MADHFLNQRDGSASEESAARYVEVRCAGRRLCAKTPEGILGLLIESYRDCTGDAQRLSARLDYACRARVDIQSLLMAGEMFEYSTPDESRVLRDRGPAPEPPPEWHCATPLVLVASFYEPAGELSRPRTSEPGQVWWIDPSTASSLLVALHEVRWLDIIRLGGIQPQDRGPYRHLGKNGSAGFWRRSFPETRIRRPLT</sequence>
<name>A0ABP9H6T6_9ACTN</name>
<protein>
    <submittedName>
        <fullName evidence="1">Uncharacterized protein</fullName>
    </submittedName>
</protein>
<comment type="caution">
    <text evidence="1">The sequence shown here is derived from an EMBL/GenBank/DDBJ whole genome shotgun (WGS) entry which is preliminary data.</text>
</comment>